<protein>
    <submittedName>
        <fullName evidence="1">Uncharacterized protein</fullName>
    </submittedName>
</protein>
<name>A0A6J5N301_9CAUD</name>
<organism evidence="1">
    <name type="scientific">uncultured Caudovirales phage</name>
    <dbReference type="NCBI Taxonomy" id="2100421"/>
    <lineage>
        <taxon>Viruses</taxon>
        <taxon>Duplodnaviria</taxon>
        <taxon>Heunggongvirae</taxon>
        <taxon>Uroviricota</taxon>
        <taxon>Caudoviricetes</taxon>
        <taxon>Peduoviridae</taxon>
        <taxon>Maltschvirus</taxon>
        <taxon>Maltschvirus maltsch</taxon>
    </lineage>
</organism>
<evidence type="ECO:0000313" key="1">
    <source>
        <dbReference type="EMBL" id="CAB4152767.1"/>
    </source>
</evidence>
<sequence length="824" mass="86072">MGFFGSIVESVTGRARATPETQRLPEWTAMPELNQMSMASFKSALGTLLTNPQETVQILQSNFPGMQVRQDAKGNFILRSSVDQKEYAIPPGFSAGDIPRALGGLFAFTPAGRAATIPGAVVAAGVTQAGIEATQAATGGEISPAEIGMAAATGPAGQIIQRAAPPVAAAVRRGVQRVTGRAPAAAAPAPAPRVEPTFEAPPPGAFPEPSVDQQIAGLQFRQQLLASEPLQEGETRFLREVSINDLQRQIDQLRAPTVAPAAAPAAAAIPEAPPAAPGPAGAPMGTAMAPEVPPAAPGAAAAVPAGDVGEVLNLARKAGGMGPGSTAAKAKLVDMAQVNPEARAAAERLGIDVPFDVLSDNPQVRSAVGLTRALVAGEAEAAWENTVRQAIQRADEISQQFDAAFVAGRPAPGATSQKIVDNLQQTRQTLKSDAKAIYDRIDEMVPKNSPVDLNNLRTYLDELRANLGAAGRMTPQESNLAKMLEKGELTYFGLKREKDLVGQAVGGLKSPYDNMATGDLKRLYAALAQDQLDSVASLAGEEARRELRAANLLTAKQKALEKRIVGAFGQEIDGSVAQRMQTAISTAAKGDAAAFNRLMKVVPAELQKETLATALASVTAGKAAGRAAAGAAETVFSPAEFTKVYRGLRANPPVYSQMVKIMGPEWDRASRDLYEISRRIADAQARIPTTGKANQILGEAAVESLMGRVMSSSLAQRAATGVASLVPGGGLIAPDIVQWMSAAKGAGVQKASKLFASPEFQELAVQSATKGGEPTQAAIRRTAMSKAFSDFAKEANLPQSLDARVQYLQSAIQAGRQFEQENEQ</sequence>
<proteinExistence type="predicted"/>
<dbReference type="EMBL" id="LR796583">
    <property type="protein sequence ID" value="CAB4152767.1"/>
    <property type="molecule type" value="Genomic_DNA"/>
</dbReference>
<gene>
    <name evidence="1" type="ORF">UFOVP608_31</name>
</gene>
<reference evidence="1" key="1">
    <citation type="submission" date="2020-04" db="EMBL/GenBank/DDBJ databases">
        <authorList>
            <person name="Chiriac C."/>
            <person name="Salcher M."/>
            <person name="Ghai R."/>
            <person name="Kavagutti S V."/>
        </authorList>
    </citation>
    <scope>NUCLEOTIDE SEQUENCE</scope>
</reference>
<accession>A0A6J5N301</accession>